<reference evidence="1 2" key="1">
    <citation type="submission" date="2016-01" db="EMBL/GenBank/DDBJ databases">
        <title>Characterization of the Clostridium difficile lineages that are prevalent in Hong Kong and China.</title>
        <authorList>
            <person name="Kwok J.S.-L."/>
            <person name="Lam W.-Y."/>
            <person name="Ip M."/>
            <person name="Chan T.-F."/>
            <person name="Hawkey P.M."/>
            <person name="Tsui S.K.-W."/>
        </authorList>
    </citation>
    <scope>NUCLEOTIDE SEQUENCE [LARGE SCALE GENOMIC DNA]</scope>
    <source>
        <strain evidence="1 2">300064</strain>
    </source>
</reference>
<proteinExistence type="predicted"/>
<protein>
    <submittedName>
        <fullName evidence="1">Transcriptional regulator</fullName>
    </submittedName>
</protein>
<dbReference type="RefSeq" id="WP_043664237.1">
    <property type="nucleotide sequence ID" value="NZ_JBNONY010000002.1"/>
</dbReference>
<comment type="caution">
    <text evidence="1">The sequence shown here is derived from an EMBL/GenBank/DDBJ whole genome shotgun (WGS) entry which is preliminary data.</text>
</comment>
<dbReference type="Gene3D" id="3.20.20.70">
    <property type="entry name" value="Aldolase class I"/>
    <property type="match status" value="1"/>
</dbReference>
<dbReference type="GO" id="GO:0006071">
    <property type="term" value="P:glycerol metabolic process"/>
    <property type="evidence" value="ECO:0007669"/>
    <property type="project" value="InterPro"/>
</dbReference>
<evidence type="ECO:0000313" key="1">
    <source>
        <dbReference type="EMBL" id="PPV14057.1"/>
    </source>
</evidence>
<dbReference type="Pfam" id="PF04309">
    <property type="entry name" value="G3P_antiterm"/>
    <property type="match status" value="1"/>
</dbReference>
<dbReference type="PIRSF" id="PIRSF016897">
    <property type="entry name" value="GlpP"/>
    <property type="match status" value="1"/>
</dbReference>
<dbReference type="InterPro" id="IPR006699">
    <property type="entry name" value="GlpP"/>
</dbReference>
<organism evidence="1 2">
    <name type="scientific">Clostridium butyricum</name>
    <dbReference type="NCBI Taxonomy" id="1492"/>
    <lineage>
        <taxon>Bacteria</taxon>
        <taxon>Bacillati</taxon>
        <taxon>Bacillota</taxon>
        <taxon>Clostridia</taxon>
        <taxon>Eubacteriales</taxon>
        <taxon>Clostridiaceae</taxon>
        <taxon>Clostridium</taxon>
    </lineage>
</organism>
<dbReference type="PANTHER" id="PTHR35787:SF1">
    <property type="entry name" value="GLYCEROL UPTAKE OPERON ANTITERMINATOR REGULATORY PROTEIN"/>
    <property type="match status" value="1"/>
</dbReference>
<dbReference type="GO" id="GO:0006355">
    <property type="term" value="P:regulation of DNA-templated transcription"/>
    <property type="evidence" value="ECO:0007669"/>
    <property type="project" value="InterPro"/>
</dbReference>
<dbReference type="PANTHER" id="PTHR35787">
    <property type="entry name" value="GLYCEROL UPTAKE OPERON ANTITERMINATOR REGULATORY PROTEIN"/>
    <property type="match status" value="1"/>
</dbReference>
<sequence length="198" mass="22120">MNIKEILKNNPLIAAAQHDSLQRAVKSKVSAVFLMEGKLNSLMENEFQVLKNEKPIFIHTDLLKGLSNDKEAVDFIKKYVNPAGIVSTKGSMIKAAKKRELLTVQRIFLIDSKSLRNAIESIKENDPDVIEVMPAIASSIVEVIKKEINKPVILGGLIDNEAQIISGLNAGADGVSFSKDNLWNYDLNNWKEERSLYR</sequence>
<accession>A0A2S7F9T4</accession>
<name>A0A2S7F9T4_CLOBU</name>
<dbReference type="Proteomes" id="UP000238081">
    <property type="component" value="Unassembled WGS sequence"/>
</dbReference>
<gene>
    <name evidence="1" type="ORF">AWN73_14910</name>
</gene>
<dbReference type="EMBL" id="LRDH01000113">
    <property type="protein sequence ID" value="PPV14057.1"/>
    <property type="molecule type" value="Genomic_DNA"/>
</dbReference>
<evidence type="ECO:0000313" key="2">
    <source>
        <dbReference type="Proteomes" id="UP000238081"/>
    </source>
</evidence>
<dbReference type="SUPFAM" id="SSF110391">
    <property type="entry name" value="GlpP-like"/>
    <property type="match status" value="1"/>
</dbReference>
<dbReference type="InterPro" id="IPR013785">
    <property type="entry name" value="Aldolase_TIM"/>
</dbReference>
<dbReference type="AlphaFoldDB" id="A0A2S7F9T4"/>